<keyword evidence="2" id="KW-1185">Reference proteome</keyword>
<comment type="caution">
    <text evidence="1">The sequence shown here is derived from an EMBL/GenBank/DDBJ whole genome shotgun (WGS) entry which is preliminary data.</text>
</comment>
<evidence type="ECO:0000313" key="1">
    <source>
        <dbReference type="EMBL" id="MBL1100256.1"/>
    </source>
</evidence>
<sequence length="85" mass="9041">MSATNESRIARWARSNAAEHTDYHVPHAPETVPALGATDVAAAAPPEVPTAFWTGYQGGDKNLPRTGLEPGGSVQDLLRVHPGWI</sequence>
<protein>
    <submittedName>
        <fullName evidence="1">Uncharacterized protein</fullName>
    </submittedName>
</protein>
<dbReference type="EMBL" id="JAERRF010000018">
    <property type="protein sequence ID" value="MBL1100256.1"/>
    <property type="molecule type" value="Genomic_DNA"/>
</dbReference>
<name>A0ABS1NKG2_9ACTN</name>
<dbReference type="RefSeq" id="WP_201878006.1">
    <property type="nucleotide sequence ID" value="NZ_JAERRF010000018.1"/>
</dbReference>
<organism evidence="1 2">
    <name type="scientific">Streptomyces coffeae</name>
    <dbReference type="NCBI Taxonomy" id="621382"/>
    <lineage>
        <taxon>Bacteria</taxon>
        <taxon>Bacillati</taxon>
        <taxon>Actinomycetota</taxon>
        <taxon>Actinomycetes</taxon>
        <taxon>Kitasatosporales</taxon>
        <taxon>Streptomycetaceae</taxon>
        <taxon>Streptomyces</taxon>
    </lineage>
</organism>
<evidence type="ECO:0000313" key="2">
    <source>
        <dbReference type="Proteomes" id="UP000634229"/>
    </source>
</evidence>
<accession>A0ABS1NKG2</accession>
<dbReference type="Proteomes" id="UP000634229">
    <property type="component" value="Unassembled WGS sequence"/>
</dbReference>
<gene>
    <name evidence="1" type="ORF">JK363_27000</name>
</gene>
<reference evidence="1 2" key="1">
    <citation type="submission" date="2021-01" db="EMBL/GenBank/DDBJ databases">
        <title>WGS of actinomycetes isolated from Thailand.</title>
        <authorList>
            <person name="Thawai C."/>
        </authorList>
    </citation>
    <scope>NUCLEOTIDE SEQUENCE [LARGE SCALE GENOMIC DNA]</scope>
    <source>
        <strain evidence="1 2">CA1R205</strain>
    </source>
</reference>
<proteinExistence type="predicted"/>